<dbReference type="PANTHER" id="PTHR12526">
    <property type="entry name" value="GLYCOSYLTRANSFERASE"/>
    <property type="match status" value="1"/>
</dbReference>
<dbReference type="EMBL" id="CP002344">
    <property type="protein sequence ID" value="ADU50534.1"/>
    <property type="molecule type" value="Genomic_DNA"/>
</dbReference>
<proteinExistence type="predicted"/>
<organism evidence="4 5">
    <name type="scientific">Thermaerobacter marianensis (strain ATCC 700841 / DSM 12885 / JCM 10246 / 7p75a)</name>
    <dbReference type="NCBI Taxonomy" id="644966"/>
    <lineage>
        <taxon>Bacteria</taxon>
        <taxon>Bacillati</taxon>
        <taxon>Bacillota</taxon>
        <taxon>Clostridia</taxon>
        <taxon>Eubacteriales</taxon>
        <taxon>Clostridiales Family XVII. Incertae Sedis</taxon>
        <taxon>Thermaerobacter</taxon>
    </lineage>
</organism>
<keyword evidence="5" id="KW-1185">Reference proteome</keyword>
<feature type="domain" description="Glycosyltransferase subfamily 4-like N-terminal" evidence="3">
    <location>
        <begin position="13"/>
        <end position="159"/>
    </location>
</feature>
<protein>
    <recommendedName>
        <fullName evidence="3">Glycosyltransferase subfamily 4-like N-terminal domain-containing protein</fullName>
    </recommendedName>
</protein>
<dbReference type="Pfam" id="PF13439">
    <property type="entry name" value="Glyco_transf_4"/>
    <property type="match status" value="1"/>
</dbReference>
<gene>
    <name evidence="4" type="ordered locus">Tmar_0413</name>
</gene>
<evidence type="ECO:0000313" key="4">
    <source>
        <dbReference type="EMBL" id="ADU50534.1"/>
    </source>
</evidence>
<dbReference type="eggNOG" id="COG0438">
    <property type="taxonomic scope" value="Bacteria"/>
</dbReference>
<dbReference type="AlphaFoldDB" id="E6SGI8"/>
<dbReference type="Proteomes" id="UP000008915">
    <property type="component" value="Chromosome"/>
</dbReference>
<dbReference type="InterPro" id="IPR028098">
    <property type="entry name" value="Glyco_trans_4-like_N"/>
</dbReference>
<name>E6SGI8_THEM7</name>
<keyword evidence="2" id="KW-0808">Transferase</keyword>
<dbReference type="Gene3D" id="3.40.50.2000">
    <property type="entry name" value="Glycogen Phosphorylase B"/>
    <property type="match status" value="2"/>
</dbReference>
<reference evidence="5" key="2">
    <citation type="journal article" date="2010" name="Stand. Genomic Sci.">
        <title>Complete genome sequence of Thermaerobacter marianensis type strain (7p75aT).</title>
        <authorList>
            <person name="Han C."/>
            <person name="Gu W."/>
            <person name="Zhang X."/>
            <person name="Lapidus A."/>
            <person name="Nolan M."/>
            <person name="Copeland A."/>
            <person name="Lucas S."/>
            <person name="Glavina Del Rio T."/>
            <person name="Tice H."/>
            <person name="Cheng J."/>
            <person name="Tapia R."/>
            <person name="Goodwin L."/>
            <person name="Pitluck S."/>
            <person name="Pagani I."/>
            <person name="Ivanova N."/>
            <person name="Mavromatis K."/>
            <person name="Mikhailova N."/>
            <person name="Pati A."/>
            <person name="Chen A."/>
            <person name="Palaniappan K."/>
            <person name="Land M."/>
            <person name="Hauser L."/>
            <person name="Chang Y."/>
            <person name="Jeffries C."/>
            <person name="Schneider S."/>
            <person name="Rohde M."/>
            <person name="Goker M."/>
            <person name="Pukall R."/>
            <person name="Woyke T."/>
            <person name="Bristow J."/>
            <person name="Eisen J."/>
            <person name="Markowitz V."/>
            <person name="Hugenholtz P."/>
            <person name="Kyrpides N."/>
            <person name="Klenk H."/>
            <person name="Detter J."/>
        </authorList>
    </citation>
    <scope>NUCLEOTIDE SEQUENCE [LARGE SCALE GENOMIC DNA]</scope>
    <source>
        <strain evidence="5">ATCC 700841 / DSM 12885 / JCM 10246 / 7p75a</strain>
    </source>
</reference>
<dbReference type="HOGENOM" id="CLU_803944_0_0_9"/>
<evidence type="ECO:0000259" key="3">
    <source>
        <dbReference type="Pfam" id="PF13439"/>
    </source>
</evidence>
<dbReference type="KEGG" id="tmr:Tmar_0413"/>
<accession>E6SGI8</accession>
<dbReference type="SUPFAM" id="SSF53756">
    <property type="entry name" value="UDP-Glycosyltransferase/glycogen phosphorylase"/>
    <property type="match status" value="1"/>
</dbReference>
<dbReference type="GO" id="GO:0016757">
    <property type="term" value="F:glycosyltransferase activity"/>
    <property type="evidence" value="ECO:0007669"/>
    <property type="project" value="UniProtKB-KW"/>
</dbReference>
<dbReference type="CDD" id="cd03801">
    <property type="entry name" value="GT4_PimA-like"/>
    <property type="match status" value="1"/>
</dbReference>
<dbReference type="OrthoDB" id="59694at2"/>
<reference evidence="4 5" key="1">
    <citation type="journal article" date="2010" name="Stand. Genomic Sci.">
        <title>Complete genome sequence of Thermaerobacter marianensis type strain (7p75a).</title>
        <authorList>
            <person name="Han C."/>
            <person name="Gu W."/>
            <person name="Zhang X."/>
            <person name="Lapidus A."/>
            <person name="Nolan M."/>
            <person name="Copeland A."/>
            <person name="Lucas S."/>
            <person name="Del Rio T.G."/>
            <person name="Tice H."/>
            <person name="Cheng J.F."/>
            <person name="Tapia R."/>
            <person name="Goodwin L."/>
            <person name="Pitluck S."/>
            <person name="Pagani I."/>
            <person name="Ivanova N."/>
            <person name="Mavromatis K."/>
            <person name="Mikhailova N."/>
            <person name="Pati A."/>
            <person name="Chen A."/>
            <person name="Palaniappan K."/>
            <person name="Land M."/>
            <person name="Hauser L."/>
            <person name="Chang Y.J."/>
            <person name="Jeffries C.D."/>
            <person name="Schneider S."/>
            <person name="Rohde M."/>
            <person name="Goker M."/>
            <person name="Pukall R."/>
            <person name="Woyke T."/>
            <person name="Bristow J."/>
            <person name="Eisen J.A."/>
            <person name="Markowitz V."/>
            <person name="Hugenholtz P."/>
            <person name="Kyrpides N.C."/>
            <person name="Klenk H.P."/>
            <person name="Detter J.C."/>
        </authorList>
    </citation>
    <scope>NUCLEOTIDE SEQUENCE [LARGE SCALE GENOMIC DNA]</scope>
    <source>
        <strain evidence="5">ATCC 700841 / DSM 12885 / JCM 10246 / 7p75a</strain>
    </source>
</reference>
<dbReference type="RefSeq" id="WP_013494839.1">
    <property type="nucleotide sequence ID" value="NC_014831.1"/>
</dbReference>
<evidence type="ECO:0000256" key="1">
    <source>
        <dbReference type="ARBA" id="ARBA00022676"/>
    </source>
</evidence>
<evidence type="ECO:0000256" key="2">
    <source>
        <dbReference type="ARBA" id="ARBA00022679"/>
    </source>
</evidence>
<keyword evidence="1" id="KW-0328">Glycosyltransferase</keyword>
<dbReference type="PANTHER" id="PTHR12526:SF510">
    <property type="entry name" value="D-INOSITOL 3-PHOSPHATE GLYCOSYLTRANSFERASE"/>
    <property type="match status" value="1"/>
</dbReference>
<sequence length="345" mass="37968">MHILMLTATFFASGQTAHVIHLARGLRRRGLGVDLLLTHAGPGAPRRRDYLRLLHAAGVRVMAIPRQPAGVDRMEPPAGRYDVVHVQSSWSFEHGRRLAARLDVPLVITCHGLSLNQLAYRPALSAAARLICVGPRIAGNLAPYRDKIVVIGNGADLERFRPGVREPQFTILYAGRVDRWKRAGVLALCAAVDRLPGDTRFWVAANVRLPSRRAEHLGWVTDVHRWMGRAHVVVGTGCAIREAMAAGAACLILGREYHGVVTPELVASMDFPDFSGLGRHQGPPSPAALYADLMRLYQDRQWLGELMAFGREYAERHFDLDAMVAATLDVYAAAIASHRRRAGAR</sequence>
<dbReference type="STRING" id="644966.Tmar_0413"/>
<evidence type="ECO:0000313" key="5">
    <source>
        <dbReference type="Proteomes" id="UP000008915"/>
    </source>
</evidence>